<evidence type="ECO:0000313" key="13">
    <source>
        <dbReference type="Proteomes" id="UP000014500"/>
    </source>
</evidence>
<dbReference type="Gene3D" id="1.10.510.10">
    <property type="entry name" value="Transferase(Phosphotransferase) domain 1"/>
    <property type="match status" value="1"/>
</dbReference>
<dbReference type="InterPro" id="IPR008271">
    <property type="entry name" value="Ser/Thr_kinase_AS"/>
</dbReference>
<sequence>MERWSAPISISSSLRVEMPRTYVNNASNRSLGRVGMAHGTAVHSSSGGSSSSNRTYVDNASNRSLGRVGMVHGTAVHSSSGLSPSSTSPSRTYVDNASNRALGRVGLPLGSAVHSSSSNYTSPDIRSSSVSKSPATGGPKFYANNAYNQRLGRVGLPLGSAIHSRQSTGMSASRGQGTQGSGARTYVDNPMNRKLGRVGKIIGTAVVSVQSSTNCRHIDNVFQPLVHIDPEDNDLADALQRIVELQRDKLEDLDYQLKCEKAKGIVHRHEAGISQYRAGLQRPNWVKGGEIIEISDLEIGEKIGGGGFGDVFVAIWKKVHQVAVKKLRVQRVSREKKEQFQKEVQVFSGLSHPAIIEFYAVCPNPPNLAIVMEFMPSGSLYDVLHVEDRRLDTEQKYKMGKDCISAVKYLHSENITHRDIKSMNILVCEDYTHCKLSDFGLALKEETRASASVVDHSIVGTIRYSPPEVLKGDRLTISQFKTADVYSLSILLNELLTRKEPYIGLNQHQVRAAILDGKKPSMEGIPDELGAILAAGLSYSDRTRISASQLYNDWEGYYSLPKSFSRLNTN</sequence>
<dbReference type="PhylomeDB" id="T1JEK4"/>
<keyword evidence="4 9" id="KW-0547">Nucleotide-binding</keyword>
<feature type="region of interest" description="Disordered" evidence="10">
    <location>
        <begin position="39"/>
        <end position="59"/>
    </location>
</feature>
<evidence type="ECO:0000256" key="10">
    <source>
        <dbReference type="SAM" id="MobiDB-lite"/>
    </source>
</evidence>
<evidence type="ECO:0000256" key="9">
    <source>
        <dbReference type="PROSITE-ProRule" id="PRU10141"/>
    </source>
</evidence>
<dbReference type="SMART" id="SM00220">
    <property type="entry name" value="S_TKc"/>
    <property type="match status" value="1"/>
</dbReference>
<dbReference type="InterPro" id="IPR017441">
    <property type="entry name" value="Protein_kinase_ATP_BS"/>
</dbReference>
<dbReference type="PROSITE" id="PS00108">
    <property type="entry name" value="PROTEIN_KINASE_ST"/>
    <property type="match status" value="1"/>
</dbReference>
<dbReference type="eggNOG" id="KOG0192">
    <property type="taxonomic scope" value="Eukaryota"/>
</dbReference>
<keyword evidence="5" id="KW-0418">Kinase</keyword>
<dbReference type="EnsemblMetazoa" id="SMAR012251-RA">
    <property type="protein sequence ID" value="SMAR012251-PA"/>
    <property type="gene ID" value="SMAR012251"/>
</dbReference>
<keyword evidence="13" id="KW-1185">Reference proteome</keyword>
<comment type="catalytic activity">
    <reaction evidence="8">
        <text>L-seryl-[protein] + ATP = O-phospho-L-seryl-[protein] + ADP + H(+)</text>
        <dbReference type="Rhea" id="RHEA:17989"/>
        <dbReference type="Rhea" id="RHEA-COMP:9863"/>
        <dbReference type="Rhea" id="RHEA-COMP:11604"/>
        <dbReference type="ChEBI" id="CHEBI:15378"/>
        <dbReference type="ChEBI" id="CHEBI:29999"/>
        <dbReference type="ChEBI" id="CHEBI:30616"/>
        <dbReference type="ChEBI" id="CHEBI:83421"/>
        <dbReference type="ChEBI" id="CHEBI:456216"/>
        <dbReference type="EC" id="2.7.11.1"/>
    </reaction>
</comment>
<dbReference type="HOGENOM" id="CLU_478452_0_0_1"/>
<dbReference type="PANTHER" id="PTHR44329:SF285">
    <property type="entry name" value="V-MOS MOLONEY MURINE SARCOMA VIRAL ONCO HOMOLOG"/>
    <property type="match status" value="1"/>
</dbReference>
<dbReference type="InterPro" id="IPR051681">
    <property type="entry name" value="Ser/Thr_Kinases-Pseudokinases"/>
</dbReference>
<protein>
    <recommendedName>
        <fullName evidence="1">non-specific serine/threonine protein kinase</fullName>
        <ecNumber evidence="1">2.7.11.1</ecNumber>
    </recommendedName>
</protein>
<keyword evidence="3" id="KW-0808">Transferase</keyword>
<accession>T1JEK4</accession>
<proteinExistence type="predicted"/>
<evidence type="ECO:0000256" key="5">
    <source>
        <dbReference type="ARBA" id="ARBA00022777"/>
    </source>
</evidence>
<dbReference type="OMA" id="GLSMMKS"/>
<dbReference type="InterPro" id="IPR001245">
    <property type="entry name" value="Ser-Thr/Tyr_kinase_cat_dom"/>
</dbReference>
<dbReference type="STRING" id="126957.T1JEK4"/>
<dbReference type="InterPro" id="IPR011009">
    <property type="entry name" value="Kinase-like_dom_sf"/>
</dbReference>
<organism evidence="12 13">
    <name type="scientific">Strigamia maritima</name>
    <name type="common">European centipede</name>
    <name type="synonym">Geophilus maritimus</name>
    <dbReference type="NCBI Taxonomy" id="126957"/>
    <lineage>
        <taxon>Eukaryota</taxon>
        <taxon>Metazoa</taxon>
        <taxon>Ecdysozoa</taxon>
        <taxon>Arthropoda</taxon>
        <taxon>Myriapoda</taxon>
        <taxon>Chilopoda</taxon>
        <taxon>Pleurostigmophora</taxon>
        <taxon>Geophilomorpha</taxon>
        <taxon>Linotaeniidae</taxon>
        <taxon>Strigamia</taxon>
    </lineage>
</organism>
<dbReference type="AlphaFoldDB" id="T1JEK4"/>
<evidence type="ECO:0000313" key="12">
    <source>
        <dbReference type="EnsemblMetazoa" id="SMAR012251-PA"/>
    </source>
</evidence>
<feature type="domain" description="Protein kinase" evidence="11">
    <location>
        <begin position="297"/>
        <end position="558"/>
    </location>
</feature>
<feature type="region of interest" description="Disordered" evidence="10">
    <location>
        <begin position="167"/>
        <end position="190"/>
    </location>
</feature>
<keyword evidence="6 9" id="KW-0067">ATP-binding</keyword>
<feature type="compositionally biased region" description="Polar residues" evidence="10">
    <location>
        <begin position="167"/>
        <end position="176"/>
    </location>
</feature>
<reference evidence="13" key="1">
    <citation type="submission" date="2011-05" db="EMBL/GenBank/DDBJ databases">
        <authorList>
            <person name="Richards S.R."/>
            <person name="Qu J."/>
            <person name="Jiang H."/>
            <person name="Jhangiani S.N."/>
            <person name="Agravi P."/>
            <person name="Goodspeed R."/>
            <person name="Gross S."/>
            <person name="Mandapat C."/>
            <person name="Jackson L."/>
            <person name="Mathew T."/>
            <person name="Pu L."/>
            <person name="Thornton R."/>
            <person name="Saada N."/>
            <person name="Wilczek-Boney K.B."/>
            <person name="Lee S."/>
            <person name="Kovar C."/>
            <person name="Wu Y."/>
            <person name="Scherer S.E."/>
            <person name="Worley K.C."/>
            <person name="Muzny D.M."/>
            <person name="Gibbs R."/>
        </authorList>
    </citation>
    <scope>NUCLEOTIDE SEQUENCE</scope>
    <source>
        <strain evidence="13">Brora</strain>
    </source>
</reference>
<evidence type="ECO:0000256" key="7">
    <source>
        <dbReference type="ARBA" id="ARBA00047899"/>
    </source>
</evidence>
<dbReference type="InterPro" id="IPR000719">
    <property type="entry name" value="Prot_kinase_dom"/>
</dbReference>
<evidence type="ECO:0000256" key="3">
    <source>
        <dbReference type="ARBA" id="ARBA00022679"/>
    </source>
</evidence>
<evidence type="ECO:0000256" key="1">
    <source>
        <dbReference type="ARBA" id="ARBA00012513"/>
    </source>
</evidence>
<evidence type="ECO:0000256" key="8">
    <source>
        <dbReference type="ARBA" id="ARBA00048679"/>
    </source>
</evidence>
<feature type="binding site" evidence="9">
    <location>
        <position position="326"/>
    </location>
    <ligand>
        <name>ATP</name>
        <dbReference type="ChEBI" id="CHEBI:30616"/>
    </ligand>
</feature>
<keyword evidence="2" id="KW-0723">Serine/threonine-protein kinase</keyword>
<dbReference type="PROSITE" id="PS00107">
    <property type="entry name" value="PROTEIN_KINASE_ATP"/>
    <property type="match status" value="1"/>
</dbReference>
<dbReference type="EMBL" id="JH432122">
    <property type="status" value="NOT_ANNOTATED_CDS"/>
    <property type="molecule type" value="Genomic_DNA"/>
</dbReference>
<evidence type="ECO:0000256" key="2">
    <source>
        <dbReference type="ARBA" id="ARBA00022527"/>
    </source>
</evidence>
<name>T1JEK4_STRMM</name>
<reference evidence="12" key="2">
    <citation type="submission" date="2015-02" db="UniProtKB">
        <authorList>
            <consortium name="EnsemblMetazoa"/>
        </authorList>
    </citation>
    <scope>IDENTIFICATION</scope>
</reference>
<dbReference type="Proteomes" id="UP000014500">
    <property type="component" value="Unassembled WGS sequence"/>
</dbReference>
<evidence type="ECO:0000256" key="6">
    <source>
        <dbReference type="ARBA" id="ARBA00022840"/>
    </source>
</evidence>
<feature type="compositionally biased region" description="Polar residues" evidence="10">
    <location>
        <begin position="113"/>
        <end position="134"/>
    </location>
</feature>
<dbReference type="PANTHER" id="PTHR44329">
    <property type="entry name" value="SERINE/THREONINE-PROTEIN KINASE TNNI3K-RELATED"/>
    <property type="match status" value="1"/>
</dbReference>
<dbReference type="SUPFAM" id="SSF56112">
    <property type="entry name" value="Protein kinase-like (PK-like)"/>
    <property type="match status" value="1"/>
</dbReference>
<evidence type="ECO:0000256" key="4">
    <source>
        <dbReference type="ARBA" id="ARBA00022741"/>
    </source>
</evidence>
<feature type="region of interest" description="Disordered" evidence="10">
    <location>
        <begin position="113"/>
        <end position="139"/>
    </location>
</feature>
<dbReference type="EC" id="2.7.11.1" evidence="1"/>
<comment type="catalytic activity">
    <reaction evidence="7">
        <text>L-threonyl-[protein] + ATP = O-phospho-L-threonyl-[protein] + ADP + H(+)</text>
        <dbReference type="Rhea" id="RHEA:46608"/>
        <dbReference type="Rhea" id="RHEA-COMP:11060"/>
        <dbReference type="Rhea" id="RHEA-COMP:11605"/>
        <dbReference type="ChEBI" id="CHEBI:15378"/>
        <dbReference type="ChEBI" id="CHEBI:30013"/>
        <dbReference type="ChEBI" id="CHEBI:30616"/>
        <dbReference type="ChEBI" id="CHEBI:61977"/>
        <dbReference type="ChEBI" id="CHEBI:456216"/>
        <dbReference type="EC" id="2.7.11.1"/>
    </reaction>
</comment>
<dbReference type="GO" id="GO:0004674">
    <property type="term" value="F:protein serine/threonine kinase activity"/>
    <property type="evidence" value="ECO:0007669"/>
    <property type="project" value="UniProtKB-KW"/>
</dbReference>
<dbReference type="Pfam" id="PF07714">
    <property type="entry name" value="PK_Tyr_Ser-Thr"/>
    <property type="match status" value="1"/>
</dbReference>
<dbReference type="PROSITE" id="PS50011">
    <property type="entry name" value="PROTEIN_KINASE_DOM"/>
    <property type="match status" value="1"/>
</dbReference>
<dbReference type="Gene3D" id="3.30.200.20">
    <property type="entry name" value="Phosphorylase Kinase, domain 1"/>
    <property type="match status" value="1"/>
</dbReference>
<evidence type="ECO:0000259" key="11">
    <source>
        <dbReference type="PROSITE" id="PS50011"/>
    </source>
</evidence>
<dbReference type="GO" id="GO:0005524">
    <property type="term" value="F:ATP binding"/>
    <property type="evidence" value="ECO:0007669"/>
    <property type="project" value="UniProtKB-UniRule"/>
</dbReference>